<gene>
    <name evidence="1" type="ORF">DILT_LOCUS4859</name>
</gene>
<accession>A0A3P7LGM0</accession>
<evidence type="ECO:0000313" key="1">
    <source>
        <dbReference type="EMBL" id="VDN09028.1"/>
    </source>
</evidence>
<organism evidence="1 2">
    <name type="scientific">Dibothriocephalus latus</name>
    <name type="common">Fish tapeworm</name>
    <name type="synonym">Diphyllobothrium latum</name>
    <dbReference type="NCBI Taxonomy" id="60516"/>
    <lineage>
        <taxon>Eukaryota</taxon>
        <taxon>Metazoa</taxon>
        <taxon>Spiralia</taxon>
        <taxon>Lophotrochozoa</taxon>
        <taxon>Platyhelminthes</taxon>
        <taxon>Cestoda</taxon>
        <taxon>Eucestoda</taxon>
        <taxon>Diphyllobothriidea</taxon>
        <taxon>Diphyllobothriidae</taxon>
        <taxon>Dibothriocephalus</taxon>
    </lineage>
</organism>
<dbReference type="AlphaFoldDB" id="A0A3P7LGM0"/>
<reference evidence="1 2" key="1">
    <citation type="submission" date="2018-11" db="EMBL/GenBank/DDBJ databases">
        <authorList>
            <consortium name="Pathogen Informatics"/>
        </authorList>
    </citation>
    <scope>NUCLEOTIDE SEQUENCE [LARGE SCALE GENOMIC DNA]</scope>
</reference>
<dbReference type="Proteomes" id="UP000281553">
    <property type="component" value="Unassembled WGS sequence"/>
</dbReference>
<dbReference type="EMBL" id="UYRU01046243">
    <property type="protein sequence ID" value="VDN09028.1"/>
    <property type="molecule type" value="Genomic_DNA"/>
</dbReference>
<keyword evidence="2" id="KW-1185">Reference proteome</keyword>
<name>A0A3P7LGM0_DIBLA</name>
<protein>
    <submittedName>
        <fullName evidence="1">Uncharacterized protein</fullName>
    </submittedName>
</protein>
<proteinExistence type="predicted"/>
<sequence length="94" mass="10879">MPRKYQDYTATNIALKNLGDADAIFINSYYPVTLHRIENYVKDKSREGVVVAGKNLIHIRRVKASQGDVEFFYCYLDPAIPHIVLTYNVDWRGE</sequence>
<evidence type="ECO:0000313" key="2">
    <source>
        <dbReference type="Proteomes" id="UP000281553"/>
    </source>
</evidence>